<feature type="transmembrane region" description="Helical" evidence="8">
    <location>
        <begin position="177"/>
        <end position="194"/>
    </location>
</feature>
<dbReference type="KEGG" id="lua:D4A81_02520"/>
<dbReference type="RefSeq" id="WP_111525768.1">
    <property type="nucleotide sequence ID" value="NZ_CP032364.1"/>
</dbReference>
<keyword evidence="4 8" id="KW-1003">Cell membrane</keyword>
<organism evidence="9 10">
    <name type="scientific">Lachnoanaerobaculum umeaense</name>
    <dbReference type="NCBI Taxonomy" id="617123"/>
    <lineage>
        <taxon>Bacteria</taxon>
        <taxon>Bacillati</taxon>
        <taxon>Bacillota</taxon>
        <taxon>Clostridia</taxon>
        <taxon>Lachnospirales</taxon>
        <taxon>Lachnospiraceae</taxon>
        <taxon>Lachnoanaerobaculum</taxon>
    </lineage>
</organism>
<comment type="subcellular location">
    <subcellularLocation>
        <location evidence="1 8">Cell membrane</location>
        <topology evidence="1 8">Multi-pass membrane protein</topology>
    </subcellularLocation>
</comment>
<dbReference type="PROSITE" id="PS51012">
    <property type="entry name" value="ABC_TM2"/>
    <property type="match status" value="1"/>
</dbReference>
<evidence type="ECO:0000256" key="7">
    <source>
        <dbReference type="ARBA" id="ARBA00023136"/>
    </source>
</evidence>
<name>A0A385PZ93_9FIRM</name>
<feature type="transmembrane region" description="Helical" evidence="8">
    <location>
        <begin position="30"/>
        <end position="52"/>
    </location>
</feature>
<evidence type="ECO:0000256" key="5">
    <source>
        <dbReference type="ARBA" id="ARBA00022692"/>
    </source>
</evidence>
<dbReference type="OrthoDB" id="9794365at2"/>
<evidence type="ECO:0000256" key="1">
    <source>
        <dbReference type="ARBA" id="ARBA00004651"/>
    </source>
</evidence>
<evidence type="ECO:0000256" key="2">
    <source>
        <dbReference type="ARBA" id="ARBA00007783"/>
    </source>
</evidence>
<keyword evidence="10" id="KW-1185">Reference proteome</keyword>
<feature type="transmembrane region" description="Helical" evidence="8">
    <location>
        <begin position="114"/>
        <end position="135"/>
    </location>
</feature>
<dbReference type="GO" id="GO:0005886">
    <property type="term" value="C:plasma membrane"/>
    <property type="evidence" value="ECO:0007669"/>
    <property type="project" value="UniProtKB-SubCell"/>
</dbReference>
<evidence type="ECO:0000256" key="8">
    <source>
        <dbReference type="RuleBase" id="RU361157"/>
    </source>
</evidence>
<dbReference type="InterPro" id="IPR013525">
    <property type="entry name" value="ABC2_TM"/>
</dbReference>
<keyword evidence="5 8" id="KW-0812">Transmembrane</keyword>
<gene>
    <name evidence="9" type="ORF">D4A81_02520</name>
</gene>
<feature type="transmembrane region" description="Helical" evidence="8">
    <location>
        <begin position="233"/>
        <end position="253"/>
    </location>
</feature>
<evidence type="ECO:0000256" key="4">
    <source>
        <dbReference type="ARBA" id="ARBA00022475"/>
    </source>
</evidence>
<dbReference type="InterPro" id="IPR047817">
    <property type="entry name" value="ABC2_TM_bact-type"/>
</dbReference>
<evidence type="ECO:0000256" key="6">
    <source>
        <dbReference type="ARBA" id="ARBA00022989"/>
    </source>
</evidence>
<evidence type="ECO:0000313" key="10">
    <source>
        <dbReference type="Proteomes" id="UP000265562"/>
    </source>
</evidence>
<dbReference type="GO" id="GO:0140359">
    <property type="term" value="F:ABC-type transporter activity"/>
    <property type="evidence" value="ECO:0007669"/>
    <property type="project" value="InterPro"/>
</dbReference>
<keyword evidence="7 8" id="KW-0472">Membrane</keyword>
<accession>A0A385PZ93</accession>
<evidence type="ECO:0000313" key="9">
    <source>
        <dbReference type="EMBL" id="AYA98899.1"/>
    </source>
</evidence>
<reference evidence="9 10" key="1">
    <citation type="submission" date="2018-09" db="EMBL/GenBank/DDBJ databases">
        <title>Genome sequencing of Lachnoanaerobaculum umeaense DSM 23576.</title>
        <authorList>
            <person name="Kook J.-K."/>
            <person name="Park S.-N."/>
            <person name="Lim Y.K."/>
        </authorList>
    </citation>
    <scope>NUCLEOTIDE SEQUENCE [LARGE SCALE GENOMIC DNA]</scope>
    <source>
        <strain evidence="10">DSM 23576 \ CCUG 58757</strain>
    </source>
</reference>
<feature type="transmembrane region" description="Helical" evidence="8">
    <location>
        <begin position="67"/>
        <end position="93"/>
    </location>
</feature>
<dbReference type="GO" id="GO:0015920">
    <property type="term" value="P:lipopolysaccharide transport"/>
    <property type="evidence" value="ECO:0007669"/>
    <property type="project" value="TreeGrafter"/>
</dbReference>
<keyword evidence="3 8" id="KW-0813">Transport</keyword>
<proteinExistence type="inferred from homology"/>
<keyword evidence="6 8" id="KW-1133">Transmembrane helix</keyword>
<sequence>MKRLLFFLKNERKMFIKLTKNDFKARYTGSYLGIAWGVIQPIITILIYWFVFTVGLRSGQRPDGSPYIIWMVSGMIPWFFFSDALGAGTGAFMEYGYLVKKLNFNIGLIPVVKIGASLIIHIIFLTVTTMIFNFFGYQADWFYLQLLYYMFCNVCLVLGIVLFTSSLTVYMRDVSQLVAIVIQIGFWAIPIVWGPEVLTGKFKLIFQLNPVFYIVEGYRDSFMTHKLFIEKPIYTIYFWILTGLFLFAGMYTFRKLKPYFADVL</sequence>
<dbReference type="PANTHER" id="PTHR30413">
    <property type="entry name" value="INNER MEMBRANE TRANSPORT PERMEASE"/>
    <property type="match status" value="1"/>
</dbReference>
<protein>
    <recommendedName>
        <fullName evidence="8">Transport permease protein</fullName>
    </recommendedName>
</protein>
<dbReference type="PANTHER" id="PTHR30413:SF10">
    <property type="entry name" value="CAPSULE POLYSACCHARIDE EXPORT INNER-MEMBRANE PROTEIN CTRC"/>
    <property type="match status" value="1"/>
</dbReference>
<feature type="transmembrane region" description="Helical" evidence="8">
    <location>
        <begin position="147"/>
        <end position="170"/>
    </location>
</feature>
<dbReference type="AlphaFoldDB" id="A0A385PZ93"/>
<dbReference type="Proteomes" id="UP000265562">
    <property type="component" value="Chromosome"/>
</dbReference>
<evidence type="ECO:0000256" key="3">
    <source>
        <dbReference type="ARBA" id="ARBA00022448"/>
    </source>
</evidence>
<dbReference type="Pfam" id="PF01061">
    <property type="entry name" value="ABC2_membrane"/>
    <property type="match status" value="1"/>
</dbReference>
<dbReference type="EMBL" id="CP032364">
    <property type="protein sequence ID" value="AYA98899.1"/>
    <property type="molecule type" value="Genomic_DNA"/>
</dbReference>
<comment type="similarity">
    <text evidence="2 8">Belongs to the ABC-2 integral membrane protein family.</text>
</comment>